<sequence length="283" mass="32869">MIFREALGPVDVGITVNGQIINNIGYADDTVLIASTMEELQVLIDNIQYVSLVYALSINTRKTKYMTVCKTPPANPSLLCNGQPLQKVSKYKYLGCWVDDTADHSLEIRCRIEQARNAFFKVKSLLCNKKLNIQIRVRLARCYVFSILLYGVEAWILTESSCQKIEASELWVYRRMLRISWRDKIKNITVLRRIKKTPEVVYLVKKRKLEYIGHIMRNRKYDLLQFIIQGKIQGKQSVGRRRTSWLKNLRQRFGKSTRSLFRAAASKIQVDLMIADLQKKMAL</sequence>
<evidence type="ECO:0000313" key="1">
    <source>
        <dbReference type="EMBL" id="CAK1588781.1"/>
    </source>
</evidence>
<evidence type="ECO:0008006" key="3">
    <source>
        <dbReference type="Google" id="ProtNLM"/>
    </source>
</evidence>
<proteinExistence type="predicted"/>
<dbReference type="PANTHER" id="PTHR47027:SF20">
    <property type="entry name" value="REVERSE TRANSCRIPTASE-LIKE PROTEIN WITH RNA-DIRECTED DNA POLYMERASE DOMAIN"/>
    <property type="match status" value="1"/>
</dbReference>
<dbReference type="EMBL" id="CAVLGL010000082">
    <property type="protein sequence ID" value="CAK1588781.1"/>
    <property type="molecule type" value="Genomic_DNA"/>
</dbReference>
<dbReference type="Proteomes" id="UP001314205">
    <property type="component" value="Unassembled WGS sequence"/>
</dbReference>
<protein>
    <recommendedName>
        <fullName evidence="3">Reverse transcriptase domain-containing protein</fullName>
    </recommendedName>
</protein>
<reference evidence="1 2" key="1">
    <citation type="submission" date="2023-11" db="EMBL/GenBank/DDBJ databases">
        <authorList>
            <person name="Hedman E."/>
            <person name="Englund M."/>
            <person name="Stromberg M."/>
            <person name="Nyberg Akerstrom W."/>
            <person name="Nylinder S."/>
            <person name="Jareborg N."/>
            <person name="Kallberg Y."/>
            <person name="Kronander E."/>
        </authorList>
    </citation>
    <scope>NUCLEOTIDE SEQUENCE [LARGE SCALE GENOMIC DNA]</scope>
</reference>
<evidence type="ECO:0000313" key="2">
    <source>
        <dbReference type="Proteomes" id="UP001314205"/>
    </source>
</evidence>
<gene>
    <name evidence="1" type="ORF">PARMNEM_LOCUS9374</name>
</gene>
<name>A0AAV1L474_9NEOP</name>
<comment type="caution">
    <text evidence="1">The sequence shown here is derived from an EMBL/GenBank/DDBJ whole genome shotgun (WGS) entry which is preliminary data.</text>
</comment>
<accession>A0AAV1L474</accession>
<dbReference type="AlphaFoldDB" id="A0AAV1L474"/>
<organism evidence="1 2">
    <name type="scientific">Parnassius mnemosyne</name>
    <name type="common">clouded apollo</name>
    <dbReference type="NCBI Taxonomy" id="213953"/>
    <lineage>
        <taxon>Eukaryota</taxon>
        <taxon>Metazoa</taxon>
        <taxon>Ecdysozoa</taxon>
        <taxon>Arthropoda</taxon>
        <taxon>Hexapoda</taxon>
        <taxon>Insecta</taxon>
        <taxon>Pterygota</taxon>
        <taxon>Neoptera</taxon>
        <taxon>Endopterygota</taxon>
        <taxon>Lepidoptera</taxon>
        <taxon>Glossata</taxon>
        <taxon>Ditrysia</taxon>
        <taxon>Papilionoidea</taxon>
        <taxon>Papilionidae</taxon>
        <taxon>Parnassiinae</taxon>
        <taxon>Parnassini</taxon>
        <taxon>Parnassius</taxon>
        <taxon>Driopa</taxon>
    </lineage>
</organism>
<keyword evidence="2" id="KW-1185">Reference proteome</keyword>
<dbReference type="PANTHER" id="PTHR47027">
    <property type="entry name" value="REVERSE TRANSCRIPTASE DOMAIN-CONTAINING PROTEIN"/>
    <property type="match status" value="1"/>
</dbReference>